<name>A0ACC0JTQ0_CHOFU</name>
<keyword evidence="2" id="KW-1185">Reference proteome</keyword>
<sequence>MPLQVLLVQDNLLSTLPKEIGKMTTLAELVASSNRLSQVPMTLGDCAGMRALDLSNNQLGLLPLQITYLRLEHLDVSCNCISSLPLELRNMNTLVTLNLDNNPLVSPPTTVCMRGRVHIFKYLENMANKDTPAHRRTEDTRRTAKHTSYINSPQTNQITSGNATIDCLRHKPRHVVDSGYSTDGVDKRRRRSRWRVRSFHPSTPSTLSPGAALSRAQSLSSESPLPQLTPLLTGLRISPEGNISNGDDKSKLAHQQTYRQYKEALRQQRQQDIYRPRTDQSSPDLDSPHHSPIHNPHSPVNGHSNVSPSLYRTSSSNSTVSPNSSTVPNSPLLHSTPRRFQNQNGNAEREENKRPVQKVVPSRNVNKIYSAVNGNVEYRRDNGHDTYTKPTSPTKSPTNTLGYNSIGTKSSIPRQAVNGDVKLLTTTVSYLKGAAPKPAGKMAWNKDANDKLSFTMKREFDKQKEESDLLLQLRTIIESRLKMSLPENLAPVLCDGVVLCHLANHVRPRSVASVHVPSPAQPKLTMARCRRNVDNFLEACRRIGVEEEVICSPEDILGYHPERERDGSIYPLARTVCELLSHATPRSPKDNQSEPLFYDQSQADDEEYYRRDAAENTIEVNYQRNIGGRYIDDRIVSNFNTFSEYQNNQHYTIDEAEEYYDNNNTDLAQNAHYSPVYTSNDGIRNRGPYYDKNRIQFVTPFCKRDGLLKSGDFEIYDTDEVDFPIQLEEEPDTERYDRGKMNLDIQNNLNRDLTMETETEKKDRLFFTCLCLGTFFVSAFVLFLYPL</sequence>
<evidence type="ECO:0000313" key="2">
    <source>
        <dbReference type="Proteomes" id="UP001064048"/>
    </source>
</evidence>
<proteinExistence type="predicted"/>
<protein>
    <submittedName>
        <fullName evidence="1">Uncharacterized protein</fullName>
    </submittedName>
</protein>
<evidence type="ECO:0000313" key="1">
    <source>
        <dbReference type="EMBL" id="KAI8427522.1"/>
    </source>
</evidence>
<dbReference type="Proteomes" id="UP001064048">
    <property type="component" value="Chromosome 3"/>
</dbReference>
<gene>
    <name evidence="1" type="ORF">MSG28_002048</name>
</gene>
<accession>A0ACC0JTQ0</accession>
<organism evidence="1 2">
    <name type="scientific">Choristoneura fumiferana</name>
    <name type="common">Spruce budworm moth</name>
    <name type="synonym">Archips fumiferana</name>
    <dbReference type="NCBI Taxonomy" id="7141"/>
    <lineage>
        <taxon>Eukaryota</taxon>
        <taxon>Metazoa</taxon>
        <taxon>Ecdysozoa</taxon>
        <taxon>Arthropoda</taxon>
        <taxon>Hexapoda</taxon>
        <taxon>Insecta</taxon>
        <taxon>Pterygota</taxon>
        <taxon>Neoptera</taxon>
        <taxon>Endopterygota</taxon>
        <taxon>Lepidoptera</taxon>
        <taxon>Glossata</taxon>
        <taxon>Ditrysia</taxon>
        <taxon>Tortricoidea</taxon>
        <taxon>Tortricidae</taxon>
        <taxon>Tortricinae</taxon>
        <taxon>Choristoneura</taxon>
    </lineage>
</organism>
<comment type="caution">
    <text evidence="1">The sequence shown here is derived from an EMBL/GenBank/DDBJ whole genome shotgun (WGS) entry which is preliminary data.</text>
</comment>
<reference evidence="1 2" key="1">
    <citation type="journal article" date="2022" name="Genome Biol. Evol.">
        <title>The Spruce Budworm Genome: Reconstructing the Evolutionary History of Antifreeze Proteins.</title>
        <authorList>
            <person name="Beliveau C."/>
            <person name="Gagne P."/>
            <person name="Picq S."/>
            <person name="Vernygora O."/>
            <person name="Keeling C.I."/>
            <person name="Pinkney K."/>
            <person name="Doucet D."/>
            <person name="Wen F."/>
            <person name="Johnston J.S."/>
            <person name="Maaroufi H."/>
            <person name="Boyle B."/>
            <person name="Laroche J."/>
            <person name="Dewar K."/>
            <person name="Juretic N."/>
            <person name="Blackburn G."/>
            <person name="Nisole A."/>
            <person name="Brunet B."/>
            <person name="Brandao M."/>
            <person name="Lumley L."/>
            <person name="Duan J."/>
            <person name="Quan G."/>
            <person name="Lucarotti C.J."/>
            <person name="Roe A.D."/>
            <person name="Sperling F.A.H."/>
            <person name="Levesque R.C."/>
            <person name="Cusson M."/>
        </authorList>
    </citation>
    <scope>NUCLEOTIDE SEQUENCE [LARGE SCALE GENOMIC DNA]</scope>
    <source>
        <strain evidence="1">Glfc:IPQL:Cfum</strain>
    </source>
</reference>
<dbReference type="EMBL" id="CM046103">
    <property type="protein sequence ID" value="KAI8427522.1"/>
    <property type="molecule type" value="Genomic_DNA"/>
</dbReference>